<dbReference type="EMBL" id="CP066310">
    <property type="protein sequence ID" value="QQE90684.1"/>
    <property type="molecule type" value="Genomic_DNA"/>
</dbReference>
<reference evidence="1 4" key="2">
    <citation type="submission" date="2020-12" db="EMBL/GenBank/DDBJ databases">
        <title>Genomic Analysis and Response surface optimization of nitrogen-fixing conditions for A. chroococcum strain HR1, Isolation from rhizosphere soil.</title>
        <authorList>
            <person name="Li J."/>
            <person name="Yang H."/>
            <person name="Liu H."/>
            <person name="Wang C."/>
            <person name="Tian Y."/>
            <person name="Lu X.Y."/>
        </authorList>
    </citation>
    <scope>NUCLEOTIDE SEQUENCE [LARGE SCALE GENOMIC DNA]</scope>
    <source>
        <strain evidence="1 4">HR1</strain>
    </source>
</reference>
<name>A0A4R1PU95_9GAMM</name>
<dbReference type="AlphaFoldDB" id="A0A4R1PU95"/>
<evidence type="ECO:0000313" key="2">
    <source>
        <dbReference type="EMBL" id="TCL29662.1"/>
    </source>
</evidence>
<dbReference type="Proteomes" id="UP000596192">
    <property type="component" value="Chromosome"/>
</dbReference>
<dbReference type="OrthoDB" id="1551288at2"/>
<organism evidence="2 3">
    <name type="scientific">Azotobacter chroococcum</name>
    <dbReference type="NCBI Taxonomy" id="353"/>
    <lineage>
        <taxon>Bacteria</taxon>
        <taxon>Pseudomonadati</taxon>
        <taxon>Pseudomonadota</taxon>
        <taxon>Gammaproteobacteria</taxon>
        <taxon>Pseudomonadales</taxon>
        <taxon>Pseudomonadaceae</taxon>
        <taxon>Azotobacter</taxon>
    </lineage>
</organism>
<accession>A0A4R1PU95</accession>
<evidence type="ECO:0000313" key="1">
    <source>
        <dbReference type="EMBL" id="QQE90684.1"/>
    </source>
</evidence>
<evidence type="ECO:0000313" key="4">
    <source>
        <dbReference type="Proteomes" id="UP000596192"/>
    </source>
</evidence>
<proteinExistence type="predicted"/>
<reference evidence="2 3" key="1">
    <citation type="submission" date="2019-03" db="EMBL/GenBank/DDBJ databases">
        <title>Genomic Encyclopedia of Type Strains, Phase IV (KMG-IV): sequencing the most valuable type-strain genomes for metagenomic binning, comparative biology and taxonomic classification.</title>
        <authorList>
            <person name="Goeker M."/>
        </authorList>
    </citation>
    <scope>NUCLEOTIDE SEQUENCE [LARGE SCALE GENOMIC DNA]</scope>
    <source>
        <strain evidence="2 3">DSM 2286</strain>
    </source>
</reference>
<dbReference type="RefSeq" id="WP_089168143.1">
    <property type="nucleotide sequence ID" value="NZ_CP011835.1"/>
</dbReference>
<dbReference type="Proteomes" id="UP000295169">
    <property type="component" value="Unassembled WGS sequence"/>
</dbReference>
<dbReference type="Pfam" id="PF10048">
    <property type="entry name" value="DUF2282"/>
    <property type="match status" value="1"/>
</dbReference>
<dbReference type="GeneID" id="61931038"/>
<dbReference type="EMBL" id="SMMU01000015">
    <property type="protein sequence ID" value="TCL29662.1"/>
    <property type="molecule type" value="Genomic_DNA"/>
</dbReference>
<dbReference type="InterPro" id="IPR018740">
    <property type="entry name" value="DUF2282_membr"/>
</dbReference>
<gene>
    <name evidence="2" type="ORF">EV691_11528</name>
    <name evidence="1" type="ORF">GKQ51_10700</name>
</gene>
<sequence length="94" mass="9843">MPYRLANGAVLAAAIGLSLLAVQQYSHLLPGSAKTFSADRERCYAVVRAGRNDCGTAKHACAGQATRERSPEEWLMLPAGTCLRIAGGQLKAGG</sequence>
<protein>
    <submittedName>
        <fullName evidence="1">DUF2282 domain-containing protein</fullName>
    </submittedName>
    <submittedName>
        <fullName evidence="2">Putative membrane protein</fullName>
    </submittedName>
</protein>
<evidence type="ECO:0000313" key="3">
    <source>
        <dbReference type="Proteomes" id="UP000295169"/>
    </source>
</evidence>